<dbReference type="InterPro" id="IPR001260">
    <property type="entry name" value="Coprogen_oxidase_aer"/>
</dbReference>
<comment type="pathway">
    <text evidence="1 8">Porphyrin-containing compound metabolism; protoporphyrin-IX biosynthesis; protoporphyrinogen-IX from coproporphyrinogen-III (O2 route): step 1/1.</text>
</comment>
<dbReference type="EMBL" id="JBHSJH010000001">
    <property type="protein sequence ID" value="MFC4891693.1"/>
    <property type="molecule type" value="Genomic_DNA"/>
</dbReference>
<feature type="site" description="Important for dimerization" evidence="8">
    <location>
        <position position="183"/>
    </location>
</feature>
<dbReference type="HAMAP" id="MF_00333">
    <property type="entry name" value="Coprogen_oxidas"/>
    <property type="match status" value="1"/>
</dbReference>
<organism evidence="9 10">
    <name type="scientific">Pseudofrancisella aestuarii</name>
    <dbReference type="NCBI Taxonomy" id="2670347"/>
    <lineage>
        <taxon>Bacteria</taxon>
        <taxon>Pseudomonadati</taxon>
        <taxon>Pseudomonadota</taxon>
        <taxon>Gammaproteobacteria</taxon>
        <taxon>Thiotrichales</taxon>
        <taxon>Francisellaceae</taxon>
        <taxon>Pseudofrancisella</taxon>
    </lineage>
</organism>
<dbReference type="PANTHER" id="PTHR10755:SF0">
    <property type="entry name" value="OXYGEN-DEPENDENT COPROPORPHYRINOGEN-III OXIDASE, MITOCHONDRIAL"/>
    <property type="match status" value="1"/>
</dbReference>
<name>A0ABV9TAA7_9GAMM</name>
<evidence type="ECO:0000256" key="2">
    <source>
        <dbReference type="ARBA" id="ARBA00010644"/>
    </source>
</evidence>
<dbReference type="Pfam" id="PF01218">
    <property type="entry name" value="Coprogen_oxidas"/>
    <property type="match status" value="1"/>
</dbReference>
<dbReference type="PROSITE" id="PS01021">
    <property type="entry name" value="COPROGEN_OXIDASE"/>
    <property type="match status" value="1"/>
</dbReference>
<dbReference type="SUPFAM" id="SSF102886">
    <property type="entry name" value="Coproporphyrinogen III oxidase"/>
    <property type="match status" value="1"/>
</dbReference>
<keyword evidence="8" id="KW-0963">Cytoplasm</keyword>
<feature type="binding site" evidence="8">
    <location>
        <position position="104"/>
    </location>
    <ligand>
        <name>a divalent metal cation</name>
        <dbReference type="ChEBI" id="CHEBI:60240"/>
    </ligand>
</feature>
<protein>
    <recommendedName>
        <fullName evidence="8">Oxygen-dependent coproporphyrinogen-III oxidase</fullName>
        <shortName evidence="8">CPO</shortName>
        <shortName evidence="8">Coprogen oxidase</shortName>
        <shortName evidence="8">Coproporphyrinogenase</shortName>
        <ecNumber evidence="8">1.3.3.3</ecNumber>
    </recommendedName>
</protein>
<comment type="catalytic activity">
    <reaction evidence="8">
        <text>coproporphyrinogen III + O2 + 2 H(+) = protoporphyrinogen IX + 2 CO2 + 2 H2O</text>
        <dbReference type="Rhea" id="RHEA:18257"/>
        <dbReference type="ChEBI" id="CHEBI:15377"/>
        <dbReference type="ChEBI" id="CHEBI:15378"/>
        <dbReference type="ChEBI" id="CHEBI:15379"/>
        <dbReference type="ChEBI" id="CHEBI:16526"/>
        <dbReference type="ChEBI" id="CHEBI:57307"/>
        <dbReference type="ChEBI" id="CHEBI:57309"/>
        <dbReference type="EC" id="1.3.3.3"/>
    </reaction>
</comment>
<keyword evidence="10" id="KW-1185">Reference proteome</keyword>
<evidence type="ECO:0000256" key="5">
    <source>
        <dbReference type="ARBA" id="ARBA00023002"/>
    </source>
</evidence>
<proteinExistence type="inferred from homology"/>
<accession>A0ABV9TAA7</accession>
<dbReference type="Proteomes" id="UP001595926">
    <property type="component" value="Unassembled WGS sequence"/>
</dbReference>
<comment type="subunit">
    <text evidence="3 8">Homodimer.</text>
</comment>
<comment type="function">
    <text evidence="8">Involved in the heme biosynthesis. Catalyzes the aerobic oxidative decarboxylation of propionate groups of rings A and B of coproporphyrinogen-III to yield the vinyl groups in protoporphyrinogen-IX.</text>
</comment>
<evidence type="ECO:0000313" key="9">
    <source>
        <dbReference type="EMBL" id="MFC4891693.1"/>
    </source>
</evidence>
<comment type="caution">
    <text evidence="9">The sequence shown here is derived from an EMBL/GenBank/DDBJ whole genome shotgun (WGS) entry which is preliminary data.</text>
</comment>
<evidence type="ECO:0000256" key="7">
    <source>
        <dbReference type="ARBA" id="ARBA00023244"/>
    </source>
</evidence>
<evidence type="ECO:0000256" key="3">
    <source>
        <dbReference type="ARBA" id="ARBA00011738"/>
    </source>
</evidence>
<dbReference type="PRINTS" id="PR00073">
    <property type="entry name" value="COPRGNOXDASE"/>
</dbReference>
<comment type="similarity">
    <text evidence="2 8">Belongs to the aerobic coproporphyrinogen-III oxidase family.</text>
</comment>
<gene>
    <name evidence="8 9" type="primary">hemF</name>
    <name evidence="9" type="ORF">ACFPDQ_01350</name>
</gene>
<dbReference type="GO" id="GO:0004109">
    <property type="term" value="F:coproporphyrinogen oxidase activity"/>
    <property type="evidence" value="ECO:0007669"/>
    <property type="project" value="UniProtKB-EC"/>
</dbReference>
<keyword evidence="7 8" id="KW-0627">Porphyrin biosynthesis</keyword>
<dbReference type="RefSeq" id="WP_119330571.1">
    <property type="nucleotide sequence ID" value="NZ_JBHSJH010000001.1"/>
</dbReference>
<feature type="binding site" evidence="8">
    <location>
        <position position="114"/>
    </location>
    <ligand>
        <name>a divalent metal cation</name>
        <dbReference type="ChEBI" id="CHEBI:60240"/>
    </ligand>
</feature>
<reference evidence="10" key="1">
    <citation type="journal article" date="2019" name="Int. J. Syst. Evol. Microbiol.">
        <title>The Global Catalogue of Microorganisms (GCM) 10K type strain sequencing project: providing services to taxonomists for standard genome sequencing and annotation.</title>
        <authorList>
            <consortium name="The Broad Institute Genomics Platform"/>
            <consortium name="The Broad Institute Genome Sequencing Center for Infectious Disease"/>
            <person name="Wu L."/>
            <person name="Ma J."/>
        </authorList>
    </citation>
    <scope>NUCLEOTIDE SEQUENCE [LARGE SCALE GENOMIC DNA]</scope>
    <source>
        <strain evidence="10">CGMCC 1.13718</strain>
    </source>
</reference>
<keyword evidence="5 8" id="KW-0560">Oxidoreductase</keyword>
<evidence type="ECO:0000256" key="1">
    <source>
        <dbReference type="ARBA" id="ARBA00005168"/>
    </source>
</evidence>
<feature type="binding site" evidence="8">
    <location>
        <begin position="116"/>
        <end position="118"/>
    </location>
    <ligand>
        <name>substrate</name>
    </ligand>
</feature>
<feature type="binding site" evidence="8">
    <location>
        <begin position="266"/>
        <end position="268"/>
    </location>
    <ligand>
        <name>substrate</name>
    </ligand>
</feature>
<dbReference type="NCBIfam" id="NF003727">
    <property type="entry name" value="PRK05330.1"/>
    <property type="match status" value="1"/>
</dbReference>
<dbReference type="PIRSF" id="PIRSF000166">
    <property type="entry name" value="Coproporphyri_ox"/>
    <property type="match status" value="1"/>
</dbReference>
<dbReference type="InterPro" id="IPR018375">
    <property type="entry name" value="Coprogen_oxidase_CS"/>
</dbReference>
<feature type="region of interest" description="Important for dimerization" evidence="8">
    <location>
        <begin position="248"/>
        <end position="283"/>
    </location>
</feature>
<dbReference type="InterPro" id="IPR036406">
    <property type="entry name" value="Coprogen_oxidase_aer_sf"/>
</dbReference>
<keyword evidence="6 8" id="KW-0350">Heme biosynthesis</keyword>
<feature type="binding site" evidence="8">
    <location>
        <position position="183"/>
    </location>
    <ligand>
        <name>a divalent metal cation</name>
        <dbReference type="ChEBI" id="CHEBI:60240"/>
    </ligand>
</feature>
<comment type="cofactor">
    <cofactor evidence="8">
        <name>a divalent metal cation</name>
        <dbReference type="ChEBI" id="CHEBI:60240"/>
    </cofactor>
</comment>
<feature type="active site" description="Proton donor" evidence="8">
    <location>
        <position position="114"/>
    </location>
</feature>
<comment type="subcellular location">
    <subcellularLocation>
        <location evidence="8">Cytoplasm</location>
    </subcellularLocation>
</comment>
<dbReference type="Gene3D" id="3.40.1500.10">
    <property type="entry name" value="Coproporphyrinogen III oxidase, aerobic"/>
    <property type="match status" value="1"/>
</dbReference>
<dbReference type="EC" id="1.3.3.3" evidence="8"/>
<evidence type="ECO:0000256" key="8">
    <source>
        <dbReference type="HAMAP-Rule" id="MF_00333"/>
    </source>
</evidence>
<evidence type="ECO:0000313" key="10">
    <source>
        <dbReference type="Proteomes" id="UP001595926"/>
    </source>
</evidence>
<evidence type="ECO:0000256" key="4">
    <source>
        <dbReference type="ARBA" id="ARBA00022723"/>
    </source>
</evidence>
<keyword evidence="4 8" id="KW-0479">Metal-binding</keyword>
<evidence type="ECO:0000256" key="6">
    <source>
        <dbReference type="ARBA" id="ARBA00023133"/>
    </source>
</evidence>
<sequence>MKNKLNLVESFLKELQQNIVNALDAQETSSARFIHDEWEKPNIPEQKLKGYGNSMIIENGDIIEKGVVAFSKVYGDALPPSATEKRKDLAGKSFIATGVSLVIHPRNPFVPTSHANFRLFVAGADTDKPIWWFGGGFDLTPYYPYEEDIIHWHQTAKNVCDRHNKDLYPEFKKWCDEYFYLKHRDECRGVGGLFFDDFNRFSFDESFEFVKDCANSYIKAYIPIIEKRKNIQYLDKHKEFQLYRRGRYVEFNLVFDRGTIFGLQSGGRTESILSSMPPLASWKYNWYPEENSEEQKIYEYLKPKDWL</sequence>
<feature type="binding site" evidence="8">
    <location>
        <position position="153"/>
    </location>
    <ligand>
        <name>a divalent metal cation</name>
        <dbReference type="ChEBI" id="CHEBI:60240"/>
    </ligand>
</feature>
<feature type="binding site" evidence="8">
    <location>
        <position position="100"/>
    </location>
    <ligand>
        <name>substrate</name>
    </ligand>
</feature>
<dbReference type="PANTHER" id="PTHR10755">
    <property type="entry name" value="COPROPORPHYRINOGEN III OXIDASE, MITOCHONDRIAL"/>
    <property type="match status" value="1"/>
</dbReference>